<dbReference type="OrthoDB" id="1494939at2"/>
<dbReference type="EMBL" id="SBIW01000003">
    <property type="protein sequence ID" value="RWY53882.1"/>
    <property type="molecule type" value="Genomic_DNA"/>
</dbReference>
<accession>A0A3S4YF69</accession>
<organism evidence="1 2">
    <name type="scientific">Mucilaginibacter gilvus</name>
    <dbReference type="NCBI Taxonomy" id="2305909"/>
    <lineage>
        <taxon>Bacteria</taxon>
        <taxon>Pseudomonadati</taxon>
        <taxon>Bacteroidota</taxon>
        <taxon>Sphingobacteriia</taxon>
        <taxon>Sphingobacteriales</taxon>
        <taxon>Sphingobacteriaceae</taxon>
        <taxon>Mucilaginibacter</taxon>
    </lineage>
</organism>
<sequence>MAIIQSFHQFEIRFTPILNFHILSRTIIAPYLTRTSSVNIENENLIKQRITLIFDSEGFNISLFWDRIIFQTSSNLKNLAESNSIVEEPFFSIFKKITSLDEFGNILNCLFNIVTINVNADYKLENFKKVFLKDDLNEILPYKDVAITLNEIVNNNVTEVSFGPYVGIEDLTNRKIKYSLIHEEELRTAGGVFSDLKIVDEVDSVDFKTYQGFAEKANIVLTRIWKRM</sequence>
<reference evidence="1 2" key="1">
    <citation type="submission" date="2019-01" db="EMBL/GenBank/DDBJ databases">
        <title>Mucilaginibacter antarcticum sp. nov., isolated from antarctic soil.</title>
        <authorList>
            <person name="Yan Y.-Q."/>
            <person name="Du Z.-J."/>
        </authorList>
    </citation>
    <scope>NUCLEOTIDE SEQUENCE [LARGE SCALE GENOMIC DNA]</scope>
    <source>
        <strain evidence="1 2">F01003</strain>
    </source>
</reference>
<proteinExistence type="predicted"/>
<keyword evidence="2" id="KW-1185">Reference proteome</keyword>
<protein>
    <submittedName>
        <fullName evidence="1">Uncharacterized protein</fullName>
    </submittedName>
</protein>
<evidence type="ECO:0000313" key="2">
    <source>
        <dbReference type="Proteomes" id="UP000286701"/>
    </source>
</evidence>
<gene>
    <name evidence="1" type="ORF">EPL05_07400</name>
</gene>
<evidence type="ECO:0000313" key="1">
    <source>
        <dbReference type="EMBL" id="RWY53882.1"/>
    </source>
</evidence>
<dbReference type="AlphaFoldDB" id="A0A3S4YF69"/>
<comment type="caution">
    <text evidence="1">The sequence shown here is derived from an EMBL/GenBank/DDBJ whole genome shotgun (WGS) entry which is preliminary data.</text>
</comment>
<name>A0A3S4YF69_9SPHI</name>
<dbReference type="Proteomes" id="UP000286701">
    <property type="component" value="Unassembled WGS sequence"/>
</dbReference>
<dbReference type="RefSeq" id="WP_128533315.1">
    <property type="nucleotide sequence ID" value="NZ_SBIW01000003.1"/>
</dbReference>